<sequence length="1810" mass="202667">MEEESTNHHEGSRLGPLLIHSLPASQTNISQLQNGNLESECDHLQVNGDKYLPANSSYSFALMKENPEHAGSIPLHEKRKYPNHIENGGFKRTFNDPSFSENHSFKKLRVGEIVNGEKQSDLNNIEPSVFDFSSKDESTRVSEQENEGFQVANDLCEDVNSHNGDVVLNLETRTVSNGATVSASSMETVHEELREKTDPQFYNDNVSTAAQDPPPQMNAINTQMDASNDLSAQTNHSPLTSGQITSQETSNSVLPQGPDAMAVEASNGDNSSEPATIPKCYSLDLREQQALSQETPKYSSHTVSDVNCNLQEPVEHASTQHLAHSTSASSHLSNRGTNEEFNHETMKKDPFTSLQMNKLMYSQVAENFNSNQNLYDESAFSSSSLNQAVKAHDQAVSTPSPVLHQPTIRKQMIVPTDLSLPHYKANRETLSENSVANACLFENHCEKQGESPLQQKSQENCNGTAKESEKPVQQPNRYLKSNWLDHSPNNFRLKEPPQDTSDDLLQLLLLSQSQSQMMLKQYTRKQGLNNRGMCDEDVPRNVVPPHPASGQQQNFPKHLSQLKNDMDLQSYAQNQKLNLFGFQSTTADQKTEQVSKQHLNLQTSEADPAPHSLLHSRYQQRKQSESPQLNHNQQRPSNEELLQAYANSLFNRNQMRESTHNSLKLEENRHLVSPFNNSLHYQFSPDDFEREMKKFSSSINSPRRSNHEQTTNTTGLSASKHLYTPEKMECGNSNGPGMTEDLRQHLKYQNNDLQHQDSQNFNKQNNAVPFPLPPQQQNQENSRLSHEVPRSMDHQKRYLPLNYPPSLIVQDQPGYRSDFANQINCVPKYAALRNHLLSRREQQKHEGSHGRRPAKMEKSSNSMRTPSENKTGKKTIKQESQHFGGDGIPPKSIIETMEQQMKHYPGKSLFHNHVSTIKSPKHVKVESSGPITILSTHTNSSTLDQQTVPPQERTPNKRTAGSALNHFLDSPSKLLSTPIKNLLDTPVKTQYDFPSCSCVEQIIEKDEGPYYTHLGAGPNVAAIRTMMEERFGDKGNAIRIEKVVYTGKEGKSSQGCPIAKWVIRRSGAEEKMLCLVRERAGHSCDTAVIVILILVWEGISFSLADRLYGELTETLRKYGALTNRRCARNEERTCACQGLDPDTCGASFSFGCSWSMYYNGCKFARSKVPRKFKLLGDDPKEEEKLESNLQQLSTMMAPIYKKLAPDAFNNQIEHEHRAPDCRLGIKEGRPFSGVTACMDFCAHSHRDLHNMQNGSTLVCTLTREDNREIGKMPQDEQLHVLPLYKISNVDEFGSAAAQEEKKRTGAIQVLSHFRRQVRMLAEPVKTCRQKKLEAKKAAAEKLSASLENGTSKNEKEKTSRYKNSHVEATAHEKQLADLLRNARPVMQPSSVPNINHRNPVGSFPGSDHYASIMDLFHPSSNPSVACASNLVNPYQGSLNQGNPCPPYPCNGNVPLENCSNYIGPYSSHPPPMDLYNQDSMNKLNLPPVHSLYQQKFPNNEAYGHKYLGYGNEGMQADNFNGFDHKSTSQPVGPFHPYQMHPSDHLLMDGASKPKSNLLNSDYSSMSKNGEFPFPQSYQAHGVSSTLEGRAGSLHLHGKNSDISSHAANGISEMLPDLNHNRTTLGGLTRTNGANVHEKLTQASPSVPEEKEEVWSDSEQSFLDPDIGGVAVAPSHGSILIECAKRELHATTPLKNPNRNHPTRISLVFYQHKSMNEPKHGLALWEAKMAGKAREKEEDCERYGPDYVAPKSYSKKAKREPVEPANESAEPTYLSFIKSLSQRTMSITTDSLVMSSPYALTRVTGPYNRYM</sequence>
<dbReference type="GO" id="GO:0005694">
    <property type="term" value="C:chromosome"/>
    <property type="evidence" value="ECO:0007669"/>
    <property type="project" value="UniProtKB-SubCell"/>
</dbReference>
<dbReference type="Pfam" id="PF12851">
    <property type="entry name" value="Tet_JBP"/>
    <property type="match status" value="1"/>
</dbReference>
<keyword evidence="8 11" id="KW-0408">Iron</keyword>
<protein>
    <recommendedName>
        <fullName evidence="11">Methylcytosine dioxygenase TET</fullName>
        <ecNumber evidence="11">1.14.11.80</ecNumber>
    </recommendedName>
</protein>
<dbReference type="GO" id="GO:0040029">
    <property type="term" value="P:epigenetic regulation of gene expression"/>
    <property type="evidence" value="ECO:0007669"/>
    <property type="project" value="InterPro"/>
</dbReference>
<dbReference type="Ensembl" id="ENSLLET00000001054.1">
    <property type="protein sequence ID" value="ENSLLEP00000001007.1"/>
    <property type="gene ID" value="ENSLLEG00000000660.1"/>
</dbReference>
<gene>
    <name evidence="14" type="primary">TET2</name>
</gene>
<feature type="region of interest" description="Disordered" evidence="12">
    <location>
        <begin position="757"/>
        <end position="790"/>
    </location>
</feature>
<evidence type="ECO:0000256" key="5">
    <source>
        <dbReference type="ARBA" id="ARBA00022833"/>
    </source>
</evidence>
<dbReference type="GO" id="GO:0141166">
    <property type="term" value="P:chromosomal 5-methylcytosine DNA demethylation pathway"/>
    <property type="evidence" value="ECO:0007669"/>
    <property type="project" value="UniProtKB-UniRule"/>
</dbReference>
<feature type="compositionally biased region" description="Polar residues" evidence="12">
    <location>
        <begin position="695"/>
        <end position="717"/>
    </location>
</feature>
<evidence type="ECO:0000256" key="12">
    <source>
        <dbReference type="SAM" id="MobiDB-lite"/>
    </source>
</evidence>
<dbReference type="GeneTree" id="ENSGT00940000160003"/>
<keyword evidence="4 11" id="KW-0479">Metal-binding</keyword>
<dbReference type="GO" id="GO:0008270">
    <property type="term" value="F:zinc ion binding"/>
    <property type="evidence" value="ECO:0007669"/>
    <property type="project" value="UniProtKB-UniRule"/>
</dbReference>
<comment type="similarity">
    <text evidence="2 11">Belongs to the TET family.</text>
</comment>
<keyword evidence="7 11" id="KW-0560">Oxidoreductase</keyword>
<feature type="compositionally biased region" description="Basic and acidic residues" evidence="12">
    <location>
        <begin position="840"/>
        <end position="858"/>
    </location>
</feature>
<dbReference type="GO" id="GO:0045944">
    <property type="term" value="P:positive regulation of transcription by RNA polymerase II"/>
    <property type="evidence" value="ECO:0007669"/>
    <property type="project" value="TreeGrafter"/>
</dbReference>
<dbReference type="CDD" id="cd18896">
    <property type="entry name" value="TET2"/>
    <property type="match status" value="1"/>
</dbReference>
<name>A0A8C5LQ79_9ANUR</name>
<evidence type="ECO:0000256" key="3">
    <source>
        <dbReference type="ARBA" id="ARBA00022454"/>
    </source>
</evidence>
<comment type="catalytic activity">
    <reaction evidence="10 11">
        <text>a 5-hydroxymethyl-2'-deoxycytidine in DNA + 2-oxoglutarate + O2 = a 5-formyl-2'-deoxycytidine in DNA + succinate + CO2 + H2O</text>
        <dbReference type="Rhea" id="RHEA:53828"/>
        <dbReference type="Rhea" id="RHEA-COMP:13315"/>
        <dbReference type="Rhea" id="RHEA-COMP:13656"/>
        <dbReference type="ChEBI" id="CHEBI:15377"/>
        <dbReference type="ChEBI" id="CHEBI:15379"/>
        <dbReference type="ChEBI" id="CHEBI:16526"/>
        <dbReference type="ChEBI" id="CHEBI:16810"/>
        <dbReference type="ChEBI" id="CHEBI:30031"/>
        <dbReference type="ChEBI" id="CHEBI:136731"/>
        <dbReference type="ChEBI" id="CHEBI:137731"/>
        <dbReference type="EC" id="1.14.11.80"/>
    </reaction>
</comment>
<comment type="catalytic activity">
    <reaction evidence="11">
        <text>a 5-methyl-2'-deoxycytidine in DNA + 2-oxoglutarate + O2 = a 5-hydroxymethyl-2'-deoxycytidine in DNA + succinate + CO2</text>
        <dbReference type="Rhea" id="RHEA:52636"/>
        <dbReference type="Rhea" id="RHEA-COMP:11370"/>
        <dbReference type="Rhea" id="RHEA-COMP:13315"/>
        <dbReference type="ChEBI" id="CHEBI:15379"/>
        <dbReference type="ChEBI" id="CHEBI:16526"/>
        <dbReference type="ChEBI" id="CHEBI:16810"/>
        <dbReference type="ChEBI" id="CHEBI:30031"/>
        <dbReference type="ChEBI" id="CHEBI:85454"/>
        <dbReference type="ChEBI" id="CHEBI:136731"/>
        <dbReference type="EC" id="1.14.11.80"/>
    </reaction>
</comment>
<dbReference type="GO" id="GO:0002244">
    <property type="term" value="P:hematopoietic progenitor cell differentiation"/>
    <property type="evidence" value="ECO:0007669"/>
    <property type="project" value="Ensembl"/>
</dbReference>
<dbReference type="GO" id="GO:0016055">
    <property type="term" value="P:Wnt signaling pathway"/>
    <property type="evidence" value="ECO:0007669"/>
    <property type="project" value="Ensembl"/>
</dbReference>
<feature type="region of interest" description="Disordered" evidence="12">
    <location>
        <begin position="179"/>
        <end position="277"/>
    </location>
</feature>
<feature type="region of interest" description="Disordered" evidence="12">
    <location>
        <begin position="1341"/>
        <end position="1364"/>
    </location>
</feature>
<evidence type="ECO:0000256" key="6">
    <source>
        <dbReference type="ARBA" id="ARBA00022964"/>
    </source>
</evidence>
<feature type="compositionally biased region" description="Basic and acidic residues" evidence="12">
    <location>
        <begin position="188"/>
        <end position="198"/>
    </location>
</feature>
<reference evidence="14" key="1">
    <citation type="submission" date="2025-08" db="UniProtKB">
        <authorList>
            <consortium name="Ensembl"/>
        </authorList>
    </citation>
    <scope>IDENTIFICATION</scope>
</reference>
<evidence type="ECO:0000256" key="11">
    <source>
        <dbReference type="RuleBase" id="RU367064"/>
    </source>
</evidence>
<feature type="domain" description="Methylcytosine dioxygenase TET1-3 oxygenase" evidence="13">
    <location>
        <begin position="1153"/>
        <end position="1712"/>
    </location>
</feature>
<dbReference type="InterPro" id="IPR040175">
    <property type="entry name" value="TET1/2/3"/>
</dbReference>
<evidence type="ECO:0000256" key="9">
    <source>
        <dbReference type="ARBA" id="ARBA00047840"/>
    </source>
</evidence>
<keyword evidence="5 11" id="KW-0862">Zinc</keyword>
<feature type="compositionally biased region" description="Basic and acidic residues" evidence="12">
    <location>
        <begin position="1352"/>
        <end position="1364"/>
    </location>
</feature>
<evidence type="ECO:0000313" key="14">
    <source>
        <dbReference type="Ensembl" id="ENSLLEP00000001007.1"/>
    </source>
</evidence>
<dbReference type="InterPro" id="IPR024779">
    <property type="entry name" value="2OGFeDO_JBP1/TET_oxygenase_dom"/>
</dbReference>
<dbReference type="SMART" id="SM01333">
    <property type="entry name" value="Tet_JBP"/>
    <property type="match status" value="1"/>
</dbReference>
<evidence type="ECO:0000313" key="15">
    <source>
        <dbReference type="Proteomes" id="UP000694569"/>
    </source>
</evidence>
<feature type="compositionally biased region" description="Polar residues" evidence="12">
    <location>
        <begin position="451"/>
        <end position="475"/>
    </location>
</feature>
<feature type="compositionally biased region" description="Polar residues" evidence="12">
    <location>
        <begin position="200"/>
        <end position="210"/>
    </location>
</feature>
<evidence type="ECO:0000256" key="2">
    <source>
        <dbReference type="ARBA" id="ARBA00007502"/>
    </source>
</evidence>
<keyword evidence="6 11" id="KW-0223">Dioxygenase</keyword>
<evidence type="ECO:0000256" key="4">
    <source>
        <dbReference type="ARBA" id="ARBA00022723"/>
    </source>
</evidence>
<dbReference type="EC" id="1.14.11.80" evidence="11"/>
<evidence type="ECO:0000259" key="13">
    <source>
        <dbReference type="SMART" id="SM01333"/>
    </source>
</evidence>
<feature type="region of interest" description="Disordered" evidence="12">
    <location>
        <begin position="936"/>
        <end position="958"/>
    </location>
</feature>
<feature type="region of interest" description="Disordered" evidence="12">
    <location>
        <begin position="840"/>
        <end position="889"/>
    </location>
</feature>
<reference evidence="14" key="2">
    <citation type="submission" date="2025-09" db="UniProtKB">
        <authorList>
            <consortium name="Ensembl"/>
        </authorList>
    </citation>
    <scope>IDENTIFICATION</scope>
</reference>
<dbReference type="OrthoDB" id="8854879at2759"/>
<accession>A0A8C5LQ79</accession>
<dbReference type="GO" id="GO:0035516">
    <property type="term" value="F:broad specificity oxidative DNA demethylase activity"/>
    <property type="evidence" value="ECO:0007669"/>
    <property type="project" value="Ensembl"/>
</dbReference>
<feature type="region of interest" description="Disordered" evidence="12">
    <location>
        <begin position="325"/>
        <end position="344"/>
    </location>
</feature>
<comment type="catalytic activity">
    <reaction evidence="9 11">
        <text>a 5-formyl-2'-deoxycytidine in DNA + 2-oxoglutarate + O2 = a 5-carboxyl-2'-deoxycytidine in DNA + succinate + CO2 + H(+)</text>
        <dbReference type="Rhea" id="RHEA:53832"/>
        <dbReference type="Rhea" id="RHEA-COMP:13656"/>
        <dbReference type="Rhea" id="RHEA-COMP:13657"/>
        <dbReference type="ChEBI" id="CHEBI:15378"/>
        <dbReference type="ChEBI" id="CHEBI:15379"/>
        <dbReference type="ChEBI" id="CHEBI:16526"/>
        <dbReference type="ChEBI" id="CHEBI:16810"/>
        <dbReference type="ChEBI" id="CHEBI:30031"/>
        <dbReference type="ChEBI" id="CHEBI:137731"/>
        <dbReference type="ChEBI" id="CHEBI:137732"/>
        <dbReference type="EC" id="1.14.11.80"/>
    </reaction>
</comment>
<dbReference type="InterPro" id="IPR046942">
    <property type="entry name" value="TET_oxygenase"/>
</dbReference>
<comment type="subcellular location">
    <subcellularLocation>
        <location evidence="1">Chromosome</location>
    </subcellularLocation>
</comment>
<dbReference type="GO" id="GO:0005634">
    <property type="term" value="C:nucleus"/>
    <property type="evidence" value="ECO:0007669"/>
    <property type="project" value="UniProtKB-UniRule"/>
</dbReference>
<comment type="cofactor">
    <cofactor evidence="11">
        <name>Zn(2+)</name>
        <dbReference type="ChEBI" id="CHEBI:29105"/>
    </cofactor>
    <text evidence="11">The zinc ions have a structural role.</text>
</comment>
<keyword evidence="3" id="KW-0158">Chromosome</keyword>
<dbReference type="GO" id="GO:0070579">
    <property type="term" value="F:DNA 5-methylcytosine dioxygenase activity"/>
    <property type="evidence" value="ECO:0007669"/>
    <property type="project" value="UniProtKB-UniRule"/>
</dbReference>
<feature type="region of interest" description="Disordered" evidence="12">
    <location>
        <begin position="449"/>
        <end position="475"/>
    </location>
</feature>
<evidence type="ECO:0000256" key="8">
    <source>
        <dbReference type="ARBA" id="ARBA00023004"/>
    </source>
</evidence>
<evidence type="ECO:0000256" key="10">
    <source>
        <dbReference type="ARBA" id="ARBA00049431"/>
    </source>
</evidence>
<proteinExistence type="inferred from homology"/>
<feature type="compositionally biased region" description="Polar residues" evidence="12">
    <location>
        <begin position="859"/>
        <end position="869"/>
    </location>
</feature>
<dbReference type="PANTHER" id="PTHR23358">
    <property type="entry name" value="METHYLCYTOSINE DIOXYGENASE TET"/>
    <property type="match status" value="1"/>
</dbReference>
<dbReference type="GO" id="GO:0060319">
    <property type="term" value="P:primitive erythrocyte differentiation"/>
    <property type="evidence" value="ECO:0007669"/>
    <property type="project" value="Ensembl"/>
</dbReference>
<evidence type="ECO:0000256" key="7">
    <source>
        <dbReference type="ARBA" id="ARBA00023002"/>
    </source>
</evidence>
<dbReference type="Proteomes" id="UP000694569">
    <property type="component" value="Unplaced"/>
</dbReference>
<dbReference type="PANTHER" id="PTHR23358:SF3">
    <property type="entry name" value="METHYLCYTOSINE DIOXYGENASE TET2"/>
    <property type="match status" value="1"/>
</dbReference>
<feature type="compositionally biased region" description="Polar residues" evidence="12">
    <location>
        <begin position="936"/>
        <end position="949"/>
    </location>
</feature>
<dbReference type="GO" id="GO:0007219">
    <property type="term" value="P:Notch signaling pathway"/>
    <property type="evidence" value="ECO:0007669"/>
    <property type="project" value="Ensembl"/>
</dbReference>
<feature type="compositionally biased region" description="Polar residues" evidence="12">
    <location>
        <begin position="757"/>
        <end position="767"/>
    </location>
</feature>
<evidence type="ECO:0000256" key="1">
    <source>
        <dbReference type="ARBA" id="ARBA00004286"/>
    </source>
</evidence>
<dbReference type="GO" id="GO:0098508">
    <property type="term" value="P:endothelial to hematopoietic transition"/>
    <property type="evidence" value="ECO:0007669"/>
    <property type="project" value="Ensembl"/>
</dbReference>
<keyword evidence="15" id="KW-1185">Reference proteome</keyword>
<organism evidence="14 15">
    <name type="scientific">Leptobrachium leishanense</name>
    <name type="common">Leishan spiny toad</name>
    <dbReference type="NCBI Taxonomy" id="445787"/>
    <lineage>
        <taxon>Eukaryota</taxon>
        <taxon>Metazoa</taxon>
        <taxon>Chordata</taxon>
        <taxon>Craniata</taxon>
        <taxon>Vertebrata</taxon>
        <taxon>Euteleostomi</taxon>
        <taxon>Amphibia</taxon>
        <taxon>Batrachia</taxon>
        <taxon>Anura</taxon>
        <taxon>Pelobatoidea</taxon>
        <taxon>Megophryidae</taxon>
        <taxon>Leptobrachium</taxon>
    </lineage>
</organism>
<comment type="function">
    <text evidence="11">Dioxygenase that catalyzes the conversion of the modified genomic base 5-methylcytosine (5mC) into 5-hydroxymethylcytosine (5hmC) and plays a key role in epigenetic chromatin reprogramming during embryonic development.</text>
</comment>
<feature type="compositionally biased region" description="Polar residues" evidence="12">
    <location>
        <begin position="218"/>
        <end position="254"/>
    </location>
</feature>
<dbReference type="GO" id="GO:0071425">
    <property type="term" value="P:hematopoietic stem cell proliferation"/>
    <property type="evidence" value="ECO:0007669"/>
    <property type="project" value="Ensembl"/>
</dbReference>
<comment type="cofactor">
    <cofactor evidence="11">
        <name>Fe(2+)</name>
        <dbReference type="ChEBI" id="CHEBI:29033"/>
    </cofactor>
    <text evidence="11">Binds 1 Fe(2+) ion per subunit.</text>
</comment>
<feature type="region of interest" description="Disordered" evidence="12">
    <location>
        <begin position="692"/>
        <end position="740"/>
    </location>
</feature>